<accession>A0ABZ0VT29</accession>
<dbReference type="Proteomes" id="UP001322481">
    <property type="component" value="Chromosome"/>
</dbReference>
<gene>
    <name evidence="2" type="ORF">U0R22_004759</name>
</gene>
<sequence>MSERPFMQLYVSDFVGDTLQLSTEQIGAYMLILMAMWNAGGRLPDDDAKLARVARLSLKRWRAISADLLSFFEREAGEIGHKRLAKELQKALVKSEARAAAGARGGAATALKTKAHGAANACTLPRHSPDSRNQNEKASAFSPENAQHFSARGEQEAGASSPENAQHFSARGEQEAGASSPENAQHFSARGEQEAGASSPEDAQHLSPVGRNRPHRGPSGRKPGWHRPKTHTDAANAIIEEIRTHDRSRTAAGDEGAGRDVLMLPAIPPD</sequence>
<organism evidence="2 3">
    <name type="scientific">Mesorhizobium huakuii</name>
    <dbReference type="NCBI Taxonomy" id="28104"/>
    <lineage>
        <taxon>Bacteria</taxon>
        <taxon>Pseudomonadati</taxon>
        <taxon>Pseudomonadota</taxon>
        <taxon>Alphaproteobacteria</taxon>
        <taxon>Hyphomicrobiales</taxon>
        <taxon>Phyllobacteriaceae</taxon>
        <taxon>Mesorhizobium</taxon>
    </lineage>
</organism>
<feature type="compositionally biased region" description="Basic residues" evidence="1">
    <location>
        <begin position="212"/>
        <end position="229"/>
    </location>
</feature>
<evidence type="ECO:0000313" key="2">
    <source>
        <dbReference type="EMBL" id="WQC00552.1"/>
    </source>
</evidence>
<name>A0ABZ0VT29_9HYPH</name>
<evidence type="ECO:0000256" key="1">
    <source>
        <dbReference type="SAM" id="MobiDB-lite"/>
    </source>
</evidence>
<dbReference type="InterPro" id="IPR010781">
    <property type="entry name" value="DUF1376"/>
</dbReference>
<evidence type="ECO:0000313" key="3">
    <source>
        <dbReference type="Proteomes" id="UP001322481"/>
    </source>
</evidence>
<keyword evidence="3" id="KW-1185">Reference proteome</keyword>
<dbReference type="RefSeq" id="WP_322415342.1">
    <property type="nucleotide sequence ID" value="NZ_CP139858.1"/>
</dbReference>
<dbReference type="Pfam" id="PF07120">
    <property type="entry name" value="DUF1376"/>
    <property type="match status" value="1"/>
</dbReference>
<protein>
    <submittedName>
        <fullName evidence="2">DUF1376 domain-containing protein</fullName>
    </submittedName>
</protein>
<feature type="compositionally biased region" description="Basic and acidic residues" evidence="1">
    <location>
        <begin position="240"/>
        <end position="249"/>
    </location>
</feature>
<dbReference type="EMBL" id="CP139858">
    <property type="protein sequence ID" value="WQC00552.1"/>
    <property type="molecule type" value="Genomic_DNA"/>
</dbReference>
<feature type="region of interest" description="Disordered" evidence="1">
    <location>
        <begin position="119"/>
        <end position="270"/>
    </location>
</feature>
<reference evidence="2 3" key="1">
    <citation type="submission" date="2023-11" db="EMBL/GenBank/DDBJ databases">
        <authorList>
            <person name="Panchal A.K."/>
            <person name="Meaney J.S."/>
            <person name="Karas B.J."/>
            <person name="diCenzo G.C."/>
        </authorList>
    </citation>
    <scope>NUCLEOTIDE SEQUENCE [LARGE SCALE GENOMIC DNA]</scope>
    <source>
        <strain evidence="2 3">NZP2235</strain>
    </source>
</reference>
<proteinExistence type="predicted"/>